<accession>A0A378MB49</accession>
<dbReference type="InterPro" id="IPR036259">
    <property type="entry name" value="MFS_trans_sf"/>
</dbReference>
<evidence type="ECO:0000313" key="10">
    <source>
        <dbReference type="Proteomes" id="UP000254879"/>
    </source>
</evidence>
<proteinExistence type="inferred from homology"/>
<dbReference type="InterPro" id="IPR004638">
    <property type="entry name" value="EmrB-like"/>
</dbReference>
<keyword evidence="6" id="KW-1133">Transmembrane helix</keyword>
<dbReference type="NCBIfam" id="TIGR00711">
    <property type="entry name" value="efflux_EmrB"/>
    <property type="match status" value="1"/>
</dbReference>
<evidence type="ECO:0000256" key="3">
    <source>
        <dbReference type="ARBA" id="ARBA00022448"/>
    </source>
</evidence>
<dbReference type="Gene3D" id="1.20.1720.10">
    <property type="entry name" value="Multidrug resistance protein D"/>
    <property type="match status" value="1"/>
</dbReference>
<dbReference type="CDD" id="cd17503">
    <property type="entry name" value="MFS_LmrB_MDR_like"/>
    <property type="match status" value="1"/>
</dbReference>
<organism evidence="9 10">
    <name type="scientific">Listeria grayi</name>
    <name type="common">Listeria murrayi</name>
    <dbReference type="NCBI Taxonomy" id="1641"/>
    <lineage>
        <taxon>Bacteria</taxon>
        <taxon>Bacillati</taxon>
        <taxon>Bacillota</taxon>
        <taxon>Bacilli</taxon>
        <taxon>Bacillales</taxon>
        <taxon>Listeriaceae</taxon>
        <taxon>Listeria</taxon>
    </lineage>
</organism>
<dbReference type="PANTHER" id="PTHR42718">
    <property type="entry name" value="MAJOR FACILITATOR SUPERFAMILY MULTIDRUG TRANSPORTER MFSC"/>
    <property type="match status" value="1"/>
</dbReference>
<evidence type="ECO:0000313" key="9">
    <source>
        <dbReference type="EMBL" id="STY43064.1"/>
    </source>
</evidence>
<dbReference type="OrthoDB" id="9816041at2"/>
<keyword evidence="7" id="KW-0472">Membrane</keyword>
<dbReference type="Gene3D" id="1.20.1250.20">
    <property type="entry name" value="MFS general substrate transporter like domains"/>
    <property type="match status" value="1"/>
</dbReference>
<dbReference type="PRINTS" id="PR01036">
    <property type="entry name" value="TCRTETB"/>
</dbReference>
<comment type="similarity">
    <text evidence="2">Belongs to the major facilitator superfamily. EmrB family.</text>
</comment>
<gene>
    <name evidence="9" type="primary">emrB_1</name>
    <name evidence="9" type="ORF">NCTC10815_00346</name>
</gene>
<dbReference type="InterPro" id="IPR020846">
    <property type="entry name" value="MFS_dom"/>
</dbReference>
<dbReference type="AlphaFoldDB" id="A0A378MB49"/>
<dbReference type="PANTHER" id="PTHR42718:SF9">
    <property type="entry name" value="MAJOR FACILITATOR SUPERFAMILY MULTIDRUG TRANSPORTER MFSC"/>
    <property type="match status" value="1"/>
</dbReference>
<dbReference type="PROSITE" id="PS50850">
    <property type="entry name" value="MFS"/>
    <property type="match status" value="1"/>
</dbReference>
<dbReference type="EMBL" id="UGPG01000001">
    <property type="protein sequence ID" value="STY43064.1"/>
    <property type="molecule type" value="Genomic_DNA"/>
</dbReference>
<sequence length="600" mass="65720">MTFILVYSLAALAFLIVFNLLLKKRSSRNNTLKNRPKKTRKPAAAEKDTALAKEETLQQNQTEELLPAAPSEEPKAQAPSKNNNYPDHLVTLLMVLILGAFVTILNQTLLNNALPKIMNSFNVTTNTAQWLSTAYMLVNGVVIPFSAFLIETISSRKLFIFAMSMFGIGTLIAGVAPTFSILLIGRMVQAVGAGIIMPLMTTLFMVLFPPEKRGSVMGIMGVAMIFAPAIGPTLSGYIVEYSTWRLLFWVVLPIALLDIILALIYFKDVGERSYPKLDVWGLIFSTIGLSSLLYGFSEAGNDGWTSTTVEVTIAIGVIFLIAFVVREFLTDHPLLNLRVFKFPIFTLASVINLIVTMSLFASMILLPVYLQNIRGFTPVESGLLLLPGAIIMGIMSPIAGALFDKVGARPLAIVGLLVMIFTTWEFGNLTLDDSLLYIGTLYTIRSFGISLVMMPIMTEALNSVPRELSAHATATFNTLRQIAGSLGTAILVTVMSTRTNVHREIANSVYTTNNMHFMQSLQEKIMHLMQSMGISAQEAQQTIIGQIVTYVSRHSAVQGINDAFIVATLVTILGLIVSIFLSRAKIPGIHKTYDASNESK</sequence>
<comment type="subcellular location">
    <subcellularLocation>
        <location evidence="1">Cell membrane</location>
        <topology evidence="1">Multi-pass membrane protein</topology>
    </subcellularLocation>
</comment>
<name>A0A378MB49_LISGR</name>
<keyword evidence="5" id="KW-0812">Transmembrane</keyword>
<dbReference type="InterPro" id="IPR011701">
    <property type="entry name" value="MFS"/>
</dbReference>
<dbReference type="GO" id="GO:0022857">
    <property type="term" value="F:transmembrane transporter activity"/>
    <property type="evidence" value="ECO:0007669"/>
    <property type="project" value="InterPro"/>
</dbReference>
<evidence type="ECO:0000256" key="2">
    <source>
        <dbReference type="ARBA" id="ARBA00008537"/>
    </source>
</evidence>
<keyword evidence="3" id="KW-0813">Transport</keyword>
<evidence type="ECO:0000256" key="4">
    <source>
        <dbReference type="ARBA" id="ARBA00022475"/>
    </source>
</evidence>
<evidence type="ECO:0000256" key="1">
    <source>
        <dbReference type="ARBA" id="ARBA00004651"/>
    </source>
</evidence>
<evidence type="ECO:0000256" key="5">
    <source>
        <dbReference type="ARBA" id="ARBA00022692"/>
    </source>
</evidence>
<evidence type="ECO:0000259" key="8">
    <source>
        <dbReference type="PROSITE" id="PS50850"/>
    </source>
</evidence>
<keyword evidence="4" id="KW-1003">Cell membrane</keyword>
<protein>
    <submittedName>
        <fullName evidence="9">Multidrug resistance protein B</fullName>
    </submittedName>
</protein>
<dbReference type="Pfam" id="PF07690">
    <property type="entry name" value="MFS_1"/>
    <property type="match status" value="1"/>
</dbReference>
<dbReference type="SUPFAM" id="SSF103473">
    <property type="entry name" value="MFS general substrate transporter"/>
    <property type="match status" value="1"/>
</dbReference>
<dbReference type="GO" id="GO:0005886">
    <property type="term" value="C:plasma membrane"/>
    <property type="evidence" value="ECO:0007669"/>
    <property type="project" value="UniProtKB-SubCell"/>
</dbReference>
<dbReference type="RefSeq" id="WP_036104366.1">
    <property type="nucleotide sequence ID" value="NZ_JBHLUC010000007.1"/>
</dbReference>
<evidence type="ECO:0000256" key="7">
    <source>
        <dbReference type="ARBA" id="ARBA00023136"/>
    </source>
</evidence>
<reference evidence="9 10" key="1">
    <citation type="submission" date="2018-06" db="EMBL/GenBank/DDBJ databases">
        <authorList>
            <consortium name="Pathogen Informatics"/>
            <person name="Doyle S."/>
        </authorList>
    </citation>
    <scope>NUCLEOTIDE SEQUENCE [LARGE SCALE GENOMIC DNA]</scope>
    <source>
        <strain evidence="10">NCTC 10815</strain>
    </source>
</reference>
<evidence type="ECO:0000256" key="6">
    <source>
        <dbReference type="ARBA" id="ARBA00022989"/>
    </source>
</evidence>
<feature type="domain" description="Major facilitator superfamily (MFS) profile" evidence="8">
    <location>
        <begin position="92"/>
        <end position="586"/>
    </location>
</feature>
<dbReference type="Proteomes" id="UP000254879">
    <property type="component" value="Unassembled WGS sequence"/>
</dbReference>